<proteinExistence type="predicted"/>
<dbReference type="KEGG" id="hsd:SD1D_0303"/>
<feature type="transmembrane region" description="Helical" evidence="1">
    <location>
        <begin position="12"/>
        <end position="33"/>
    </location>
</feature>
<organism evidence="2 3">
    <name type="scientific">Herbinix luporum</name>
    <dbReference type="NCBI Taxonomy" id="1679721"/>
    <lineage>
        <taxon>Bacteria</taxon>
        <taxon>Bacillati</taxon>
        <taxon>Bacillota</taxon>
        <taxon>Clostridia</taxon>
        <taxon>Lachnospirales</taxon>
        <taxon>Lachnospiraceae</taxon>
        <taxon>Herbinix</taxon>
    </lineage>
</organism>
<keyword evidence="1" id="KW-0472">Membrane</keyword>
<feature type="transmembrane region" description="Helical" evidence="1">
    <location>
        <begin position="291"/>
        <end position="314"/>
    </location>
</feature>
<feature type="transmembrane region" description="Helical" evidence="1">
    <location>
        <begin position="320"/>
        <end position="338"/>
    </location>
</feature>
<keyword evidence="1" id="KW-0812">Transmembrane</keyword>
<dbReference type="RefSeq" id="WP_058257283.1">
    <property type="nucleotide sequence ID" value="NZ_DUPS01000054.1"/>
</dbReference>
<dbReference type="EMBL" id="LN879430">
    <property type="protein sequence ID" value="CUH91856.1"/>
    <property type="molecule type" value="Genomic_DNA"/>
</dbReference>
<dbReference type="Proteomes" id="UP000196053">
    <property type="component" value="Chromosome I"/>
</dbReference>
<name>A0A0K8J2J0_9FIRM</name>
<keyword evidence="3" id="KW-1185">Reference proteome</keyword>
<feature type="transmembrane region" description="Helical" evidence="1">
    <location>
        <begin position="194"/>
        <end position="211"/>
    </location>
</feature>
<sequence length="410" mass="47011">MKLIQYEIRKALSSRFLIVFLLLLIALNTFLFMEPWSSDDMFIAGKLYRDTRPLYDFLYSANSDAYNEYIDWLTDVYGDEWQYSFVELNNDGIPGRFLPAAYQEVSALSNCYTFINILFPEILANREHIVDTARRLGGVAYMEDDYYGMRMNLDIIKHYSVKPAILPAFATDENEGVFWVGNQNGWKHFFNYKWGNLFAILFSLLISSRIFPLENKASSLLYATPKGRCHTAVAKLTAAVLISAIISLLFSLLNIILTAWQYGLGGINASILSILQFSLSHLNLTIGQTILLFTLFQTFGVMCIAVVATALSYILKSNLASYLGSVVFLGLSYGYYLLMGKNYDIPVVFRTLPDVTLWARPMWMFETYRAVNLFSYPLMLEWVCFFFWLLIIIALYVLTIMRSKKGVRLS</sequence>
<dbReference type="AlphaFoldDB" id="A0A0K8J2J0"/>
<evidence type="ECO:0000313" key="2">
    <source>
        <dbReference type="EMBL" id="CUH91856.1"/>
    </source>
</evidence>
<feature type="transmembrane region" description="Helical" evidence="1">
    <location>
        <begin position="375"/>
        <end position="398"/>
    </location>
</feature>
<evidence type="ECO:0000313" key="3">
    <source>
        <dbReference type="Proteomes" id="UP000196053"/>
    </source>
</evidence>
<accession>A0A0K8J2J0</accession>
<gene>
    <name evidence="2" type="ORF">SD1D_0303</name>
</gene>
<evidence type="ECO:0000256" key="1">
    <source>
        <dbReference type="SAM" id="Phobius"/>
    </source>
</evidence>
<feature type="transmembrane region" description="Helical" evidence="1">
    <location>
        <begin position="232"/>
        <end position="253"/>
    </location>
</feature>
<reference evidence="3" key="1">
    <citation type="submission" date="2015-09" db="EMBL/GenBank/DDBJ databases">
        <authorList>
            <person name="Wibberg D."/>
        </authorList>
    </citation>
    <scope>NUCLEOTIDE SEQUENCE [LARGE SCALE GENOMIC DNA]</scope>
    <source>
        <strain evidence="3">SD1D</strain>
    </source>
</reference>
<keyword evidence="1" id="KW-1133">Transmembrane helix</keyword>
<protein>
    <submittedName>
        <fullName evidence="2">Putative membrane protein</fullName>
    </submittedName>
</protein>